<keyword evidence="2" id="KW-0472">Membrane</keyword>
<evidence type="ECO:0000256" key="2">
    <source>
        <dbReference type="SAM" id="Phobius"/>
    </source>
</evidence>
<dbReference type="GeneID" id="8245303"/>
<dbReference type="KEGG" id="mis:MICPUN_51059"/>
<protein>
    <submittedName>
        <fullName evidence="3">Uncharacterized protein</fullName>
    </submittedName>
</protein>
<keyword evidence="2" id="KW-0812">Transmembrane</keyword>
<dbReference type="InParanoid" id="C1EAV6"/>
<feature type="region of interest" description="Disordered" evidence="1">
    <location>
        <begin position="1"/>
        <end position="50"/>
    </location>
</feature>
<keyword evidence="4" id="KW-1185">Reference proteome</keyword>
<sequence>MNSDNVPLLGTRPSIAPRPRTLRVPPAPETPLGKISPVESRPAEAASLTTTRLPTIFPTRTGGAPIDSGRKFTTHIVSIALGVLLFFSALLNVAQYQHGQSPMARAALGDGRYAMHAVFTLEKPSKHGKCAEELVHMCVDSRSATLAAPSSLGAAASVRDWEVRGNRAHLGWTAPGVMHGVLSLVHPTHGKCAEEQGLVRMCVDKRSAALATTN</sequence>
<gene>
    <name evidence="3" type="ORF">MICPUN_51059</name>
</gene>
<keyword evidence="2" id="KW-1133">Transmembrane helix</keyword>
<dbReference type="RefSeq" id="XP_002504013.1">
    <property type="nucleotide sequence ID" value="XM_002503967.1"/>
</dbReference>
<evidence type="ECO:0000313" key="4">
    <source>
        <dbReference type="Proteomes" id="UP000002009"/>
    </source>
</evidence>
<dbReference type="EMBL" id="CP001328">
    <property type="protein sequence ID" value="ACO65271.1"/>
    <property type="molecule type" value="Genomic_DNA"/>
</dbReference>
<organism evidence="3 4">
    <name type="scientific">Micromonas commoda (strain RCC299 / NOUM17 / CCMP2709)</name>
    <name type="common">Picoplanktonic green alga</name>
    <dbReference type="NCBI Taxonomy" id="296587"/>
    <lineage>
        <taxon>Eukaryota</taxon>
        <taxon>Viridiplantae</taxon>
        <taxon>Chlorophyta</taxon>
        <taxon>Mamiellophyceae</taxon>
        <taxon>Mamiellales</taxon>
        <taxon>Mamiellaceae</taxon>
        <taxon>Micromonas</taxon>
    </lineage>
</organism>
<proteinExistence type="predicted"/>
<evidence type="ECO:0000256" key="1">
    <source>
        <dbReference type="SAM" id="MobiDB-lite"/>
    </source>
</evidence>
<dbReference type="AlphaFoldDB" id="C1EAV6"/>
<name>C1EAV6_MICCC</name>
<dbReference type="Proteomes" id="UP000002009">
    <property type="component" value="Chromosome 7"/>
</dbReference>
<reference evidence="3 4" key="1">
    <citation type="journal article" date="2009" name="Science">
        <title>Green evolution and dynamic adaptations revealed by genomes of the marine picoeukaryotes Micromonas.</title>
        <authorList>
            <person name="Worden A.Z."/>
            <person name="Lee J.H."/>
            <person name="Mock T."/>
            <person name="Rouze P."/>
            <person name="Simmons M.P."/>
            <person name="Aerts A.L."/>
            <person name="Allen A.E."/>
            <person name="Cuvelier M.L."/>
            <person name="Derelle E."/>
            <person name="Everett M.V."/>
            <person name="Foulon E."/>
            <person name="Grimwood J."/>
            <person name="Gundlach H."/>
            <person name="Henrissat B."/>
            <person name="Napoli C."/>
            <person name="McDonald S.M."/>
            <person name="Parker M.S."/>
            <person name="Rombauts S."/>
            <person name="Salamov A."/>
            <person name="Von Dassow P."/>
            <person name="Badger J.H."/>
            <person name="Coutinho P.M."/>
            <person name="Demir E."/>
            <person name="Dubchak I."/>
            <person name="Gentemann C."/>
            <person name="Eikrem W."/>
            <person name="Gready J.E."/>
            <person name="John U."/>
            <person name="Lanier W."/>
            <person name="Lindquist E.A."/>
            <person name="Lucas S."/>
            <person name="Mayer K.F."/>
            <person name="Moreau H."/>
            <person name="Not F."/>
            <person name="Otillar R."/>
            <person name="Panaud O."/>
            <person name="Pangilinan J."/>
            <person name="Paulsen I."/>
            <person name="Piegu B."/>
            <person name="Poliakov A."/>
            <person name="Robbens S."/>
            <person name="Schmutz J."/>
            <person name="Toulza E."/>
            <person name="Wyss T."/>
            <person name="Zelensky A."/>
            <person name="Zhou K."/>
            <person name="Armbrust E.V."/>
            <person name="Bhattacharya D."/>
            <person name="Goodenough U.W."/>
            <person name="Van de Peer Y."/>
            <person name="Grigoriev I.V."/>
        </authorList>
    </citation>
    <scope>NUCLEOTIDE SEQUENCE [LARGE SCALE GENOMIC DNA]</scope>
    <source>
        <strain evidence="4">RCC299 / NOUM17</strain>
    </source>
</reference>
<feature type="transmembrane region" description="Helical" evidence="2">
    <location>
        <begin position="72"/>
        <end position="93"/>
    </location>
</feature>
<accession>C1EAV6</accession>
<evidence type="ECO:0000313" key="3">
    <source>
        <dbReference type="EMBL" id="ACO65271.1"/>
    </source>
</evidence>